<dbReference type="PATRIC" id="fig|707241.3.peg.5633"/>
<name>F7XDA1_SINMM</name>
<proteinExistence type="predicted"/>
<reference evidence="2 3" key="1">
    <citation type="journal article" date="2011" name="J. Biotechnol.">
        <title>The complete genome sequence of the dominant Sinorhizobium meliloti field isolate SM11 extends the S. meliloti pan-genome.</title>
        <authorList>
            <person name="Schneiker-Bekel S."/>
            <person name="Wibberg D."/>
            <person name="Bekel T."/>
            <person name="Blom J."/>
            <person name="Linke B."/>
            <person name="Neuweger H."/>
            <person name="Stiens M."/>
            <person name="Vorholter F.J."/>
            <person name="Weidner S."/>
            <person name="Goesmann A."/>
            <person name="Puhler A."/>
            <person name="Schluter A."/>
        </authorList>
    </citation>
    <scope>NUCLEOTIDE SEQUENCE [LARGE SCALE GENOMIC DNA]</scope>
    <source>
        <strain evidence="2 3">SM11</strain>
        <plasmid evidence="3">pSmeSM11c</plasmid>
    </source>
</reference>
<dbReference type="KEGG" id="smx:SM11_pC1722"/>
<gene>
    <name evidence="2" type="ordered locus">SM11_pC1722</name>
</gene>
<dbReference type="AlphaFoldDB" id="F7XDA1"/>
<sequence>MVRRRACRITAIPGRVPEIVNVIESGEPERDADGKPRIPLQSRSRSGKTPVCLSGAPD</sequence>
<evidence type="ECO:0000256" key="1">
    <source>
        <dbReference type="SAM" id="MobiDB-lite"/>
    </source>
</evidence>
<keyword evidence="2" id="KW-0614">Plasmid</keyword>
<dbReference type="HOGENOM" id="CLU_2976862_0_0_5"/>
<accession>F7XDA1</accession>
<geneLocation type="plasmid" evidence="2 3">
    <name>pSmeSM11c</name>
</geneLocation>
<dbReference type="EMBL" id="CP001831">
    <property type="protein sequence ID" value="AEH82795.1"/>
    <property type="molecule type" value="Genomic_DNA"/>
</dbReference>
<evidence type="ECO:0000313" key="3">
    <source>
        <dbReference type="Proteomes" id="UP000009045"/>
    </source>
</evidence>
<dbReference type="Proteomes" id="UP000009045">
    <property type="component" value="Plasmid pSmeSM11c"/>
</dbReference>
<feature type="compositionally biased region" description="Basic and acidic residues" evidence="1">
    <location>
        <begin position="27"/>
        <end position="36"/>
    </location>
</feature>
<evidence type="ECO:0000313" key="2">
    <source>
        <dbReference type="EMBL" id="AEH82795.1"/>
    </source>
</evidence>
<feature type="region of interest" description="Disordered" evidence="1">
    <location>
        <begin position="27"/>
        <end position="58"/>
    </location>
</feature>
<protein>
    <submittedName>
        <fullName evidence="2">Uncharacterized protein</fullName>
    </submittedName>
</protein>
<organism evidence="2 3">
    <name type="scientific">Sinorhizobium meliloti (strain SM11)</name>
    <dbReference type="NCBI Taxonomy" id="707241"/>
    <lineage>
        <taxon>Bacteria</taxon>
        <taxon>Pseudomonadati</taxon>
        <taxon>Pseudomonadota</taxon>
        <taxon>Alphaproteobacteria</taxon>
        <taxon>Hyphomicrobiales</taxon>
        <taxon>Rhizobiaceae</taxon>
        <taxon>Sinorhizobium/Ensifer group</taxon>
        <taxon>Sinorhizobium</taxon>
    </lineage>
</organism>